<dbReference type="EMBL" id="FMKA01000010">
    <property type="protein sequence ID" value="SCP97439.1"/>
    <property type="molecule type" value="Genomic_DNA"/>
</dbReference>
<dbReference type="OrthoDB" id="9775106at2"/>
<proteinExistence type="predicted"/>
<evidence type="ECO:0000313" key="6">
    <source>
        <dbReference type="EMBL" id="SCP97439.1"/>
    </source>
</evidence>
<evidence type="ECO:0000259" key="5">
    <source>
        <dbReference type="PROSITE" id="PS50943"/>
    </source>
</evidence>
<dbReference type="PROSITE" id="PS50943">
    <property type="entry name" value="HTH_CROC1"/>
    <property type="match status" value="1"/>
</dbReference>
<dbReference type="Proteomes" id="UP000199315">
    <property type="component" value="Unassembled WGS sequence"/>
</dbReference>
<dbReference type="AlphaFoldDB" id="A0A1D3TTW3"/>
<dbReference type="InterPro" id="IPR001387">
    <property type="entry name" value="Cro/C1-type_HTH"/>
</dbReference>
<dbReference type="Pfam" id="PF00532">
    <property type="entry name" value="Peripla_BP_1"/>
    <property type="match status" value="1"/>
</dbReference>
<dbReference type="PROSITE" id="PS50932">
    <property type="entry name" value="HTH_LACI_2"/>
    <property type="match status" value="1"/>
</dbReference>
<keyword evidence="2" id="KW-0238">DNA-binding</keyword>
<dbReference type="InterPro" id="IPR028082">
    <property type="entry name" value="Peripla_BP_I"/>
</dbReference>
<dbReference type="PANTHER" id="PTHR30146:SF109">
    <property type="entry name" value="HTH-TYPE TRANSCRIPTIONAL REGULATOR GALS"/>
    <property type="match status" value="1"/>
</dbReference>
<keyword evidence="3" id="KW-0804">Transcription</keyword>
<evidence type="ECO:0000256" key="2">
    <source>
        <dbReference type="ARBA" id="ARBA00023125"/>
    </source>
</evidence>
<keyword evidence="1" id="KW-0805">Transcription regulation</keyword>
<dbReference type="PANTHER" id="PTHR30146">
    <property type="entry name" value="LACI-RELATED TRANSCRIPTIONAL REPRESSOR"/>
    <property type="match status" value="1"/>
</dbReference>
<dbReference type="InterPro" id="IPR000843">
    <property type="entry name" value="HTH_LacI"/>
</dbReference>
<dbReference type="InterPro" id="IPR010982">
    <property type="entry name" value="Lambda_DNA-bd_dom_sf"/>
</dbReference>
<dbReference type="Gene3D" id="1.10.260.40">
    <property type="entry name" value="lambda repressor-like DNA-binding domains"/>
    <property type="match status" value="1"/>
</dbReference>
<feature type="domain" description="HTH lacI-type" evidence="4">
    <location>
        <begin position="6"/>
        <end position="62"/>
    </location>
</feature>
<evidence type="ECO:0000313" key="7">
    <source>
        <dbReference type="Proteomes" id="UP000199315"/>
    </source>
</evidence>
<organism evidence="6 7">
    <name type="scientific">Anaerobium acetethylicum</name>
    <dbReference type="NCBI Taxonomy" id="1619234"/>
    <lineage>
        <taxon>Bacteria</taxon>
        <taxon>Bacillati</taxon>
        <taxon>Bacillota</taxon>
        <taxon>Clostridia</taxon>
        <taxon>Lachnospirales</taxon>
        <taxon>Lachnospiraceae</taxon>
        <taxon>Anaerobium</taxon>
    </lineage>
</organism>
<sequence>MNKKDITSSDVAKKAGVSQASVSMILNRKYNVSFSRETIERVEKAAEELGYSLSKKSKQRQSNMKKTIFVVCPHSSNSYYDMLIDGIEEVANMNKYSVFIAHTRRDETVEDRILRQIEKLRPSGLLFTCTPTSVEHMQSLNEKIPLMLIGEKDAVPGIDAVELNSRKLGGMIAKKLIELGHRKVAYVTTPLSEKQTARKRRLEGFCKEFENINGLDKVSIKTMPDEMNRILVGADSEYRTGYELTMELIREVPDVTAIVGVNDMVALGIRDALLEEKYKIPEHITVIGCDNILFSKIRGIDLTTIDHYASHKGREACKLLIRKIELSKNRKSEDEVVLQHRVEYEPRIIERGSSSYPVNK</sequence>
<gene>
    <name evidence="6" type="ORF">SAMN05421730_101098</name>
</gene>
<name>A0A1D3TTW3_9FIRM</name>
<dbReference type="SMART" id="SM00354">
    <property type="entry name" value="HTH_LACI"/>
    <property type="match status" value="1"/>
</dbReference>
<dbReference type="SUPFAM" id="SSF53822">
    <property type="entry name" value="Periplasmic binding protein-like I"/>
    <property type="match status" value="1"/>
</dbReference>
<dbReference type="GO" id="GO:0003700">
    <property type="term" value="F:DNA-binding transcription factor activity"/>
    <property type="evidence" value="ECO:0007669"/>
    <property type="project" value="TreeGrafter"/>
</dbReference>
<evidence type="ECO:0000259" key="4">
    <source>
        <dbReference type="PROSITE" id="PS50932"/>
    </source>
</evidence>
<dbReference type="CDD" id="cd01392">
    <property type="entry name" value="HTH_LacI"/>
    <property type="match status" value="1"/>
</dbReference>
<dbReference type="InterPro" id="IPR001761">
    <property type="entry name" value="Peripla_BP/Lac1_sug-bd_dom"/>
</dbReference>
<reference evidence="6 7" key="1">
    <citation type="submission" date="2016-09" db="EMBL/GenBank/DDBJ databases">
        <authorList>
            <person name="Capua I."/>
            <person name="De Benedictis P."/>
            <person name="Joannis T."/>
            <person name="Lombin L.H."/>
            <person name="Cattoli G."/>
        </authorList>
    </citation>
    <scope>NUCLEOTIDE SEQUENCE [LARGE SCALE GENOMIC DNA]</scope>
    <source>
        <strain evidence="6 7">GluBS11</strain>
    </source>
</reference>
<dbReference type="STRING" id="1619234.SAMN05421730_101098"/>
<protein>
    <submittedName>
        <fullName evidence="6">LacI family transcriptional regulator</fullName>
    </submittedName>
</protein>
<dbReference type="SUPFAM" id="SSF47413">
    <property type="entry name" value="lambda repressor-like DNA-binding domains"/>
    <property type="match status" value="1"/>
</dbReference>
<keyword evidence="7" id="KW-1185">Reference proteome</keyword>
<dbReference type="Gene3D" id="3.40.50.2300">
    <property type="match status" value="2"/>
</dbReference>
<evidence type="ECO:0000256" key="3">
    <source>
        <dbReference type="ARBA" id="ARBA00023163"/>
    </source>
</evidence>
<dbReference type="Pfam" id="PF00356">
    <property type="entry name" value="LacI"/>
    <property type="match status" value="1"/>
</dbReference>
<accession>A0A1D3TTW3</accession>
<dbReference type="CDD" id="cd06267">
    <property type="entry name" value="PBP1_LacI_sugar_binding-like"/>
    <property type="match status" value="1"/>
</dbReference>
<evidence type="ECO:0000256" key="1">
    <source>
        <dbReference type="ARBA" id="ARBA00023015"/>
    </source>
</evidence>
<feature type="domain" description="HTH cro/C1-type" evidence="5">
    <location>
        <begin position="2"/>
        <end position="56"/>
    </location>
</feature>
<dbReference type="GO" id="GO:0000976">
    <property type="term" value="F:transcription cis-regulatory region binding"/>
    <property type="evidence" value="ECO:0007669"/>
    <property type="project" value="TreeGrafter"/>
</dbReference>